<feature type="compositionally biased region" description="Acidic residues" evidence="2">
    <location>
        <begin position="180"/>
        <end position="196"/>
    </location>
</feature>
<sequence length="202" mass="22223">MLTERESQESSANDGVFPPQLFEDEVEVAPGIYLIKRKAPLPSDPLSLPLPTAASSTAGSVAGGVMHGIVTQSDNLEFLMQEADRLKNSVNLLLRTNDELRQYDSSDSVFQEAIRENIVVVDRQMRMIKSITERSQQLLGQMEAAGCLDAPDVDISRCDESHRTTEPNPIGSGPQLEPEQMQDETVESADQEEVDSSEGIYL</sequence>
<evidence type="ECO:0000256" key="1">
    <source>
        <dbReference type="SAM" id="Coils"/>
    </source>
</evidence>
<evidence type="ECO:0000256" key="2">
    <source>
        <dbReference type="SAM" id="MobiDB-lite"/>
    </source>
</evidence>
<evidence type="ECO:0008006" key="5">
    <source>
        <dbReference type="Google" id="ProtNLM"/>
    </source>
</evidence>
<keyword evidence="4" id="KW-1185">Reference proteome</keyword>
<protein>
    <recommendedName>
        <fullName evidence="5">Biogenesis of lysosome-related organelles complex 1 subunit 3</fullName>
    </recommendedName>
</protein>
<reference evidence="3 4" key="1">
    <citation type="submission" date="2021-02" db="EMBL/GenBank/DDBJ databases">
        <title>Variation within the Batrachochytrium salamandrivorans European outbreak.</title>
        <authorList>
            <person name="Kelly M."/>
            <person name="Pasmans F."/>
            <person name="Shea T.P."/>
            <person name="Munoz J.F."/>
            <person name="Carranza S."/>
            <person name="Cuomo C.A."/>
            <person name="Martel A."/>
        </authorList>
    </citation>
    <scope>NUCLEOTIDE SEQUENCE [LARGE SCALE GENOMIC DNA]</scope>
    <source>
        <strain evidence="3 4">AMFP18/2</strain>
    </source>
</reference>
<keyword evidence="1" id="KW-0175">Coiled coil</keyword>
<evidence type="ECO:0000313" key="4">
    <source>
        <dbReference type="Proteomes" id="UP001648503"/>
    </source>
</evidence>
<comment type="caution">
    <text evidence="3">The sequence shown here is derived from an EMBL/GenBank/DDBJ whole genome shotgun (WGS) entry which is preliminary data.</text>
</comment>
<organism evidence="3 4">
    <name type="scientific">Batrachochytrium salamandrivorans</name>
    <dbReference type="NCBI Taxonomy" id="1357716"/>
    <lineage>
        <taxon>Eukaryota</taxon>
        <taxon>Fungi</taxon>
        <taxon>Fungi incertae sedis</taxon>
        <taxon>Chytridiomycota</taxon>
        <taxon>Chytridiomycota incertae sedis</taxon>
        <taxon>Chytridiomycetes</taxon>
        <taxon>Rhizophydiales</taxon>
        <taxon>Rhizophydiales incertae sedis</taxon>
        <taxon>Batrachochytrium</taxon>
    </lineage>
</organism>
<proteinExistence type="predicted"/>
<feature type="region of interest" description="Disordered" evidence="2">
    <location>
        <begin position="159"/>
        <end position="202"/>
    </location>
</feature>
<accession>A0ABQ8F966</accession>
<evidence type="ECO:0000313" key="3">
    <source>
        <dbReference type="EMBL" id="KAH6594376.1"/>
    </source>
</evidence>
<feature type="coiled-coil region" evidence="1">
    <location>
        <begin position="69"/>
        <end position="96"/>
    </location>
</feature>
<name>A0ABQ8F966_9FUNG</name>
<gene>
    <name evidence="3" type="ORF">BASA50_006623</name>
</gene>
<dbReference type="Proteomes" id="UP001648503">
    <property type="component" value="Unassembled WGS sequence"/>
</dbReference>
<dbReference type="EMBL" id="JAFCIX010000335">
    <property type="protein sequence ID" value="KAH6594376.1"/>
    <property type="molecule type" value="Genomic_DNA"/>
</dbReference>